<gene>
    <name evidence="12" type="primary">LOC106460710</name>
</gene>
<reference evidence="12" key="1">
    <citation type="submission" date="2025-08" db="UniProtKB">
        <authorList>
            <consortium name="RefSeq"/>
        </authorList>
    </citation>
    <scope>IDENTIFICATION</scope>
    <source>
        <tissue evidence="12">Muscle</tissue>
    </source>
</reference>
<dbReference type="PANTHER" id="PTHR12247">
    <property type="entry name" value="POLYCOMB GROUP PROTEIN"/>
    <property type="match status" value="1"/>
</dbReference>
<dbReference type="InterPro" id="IPR038348">
    <property type="entry name" value="SLED_sf"/>
</dbReference>
<evidence type="ECO:0000256" key="2">
    <source>
        <dbReference type="ARBA" id="ARBA00008469"/>
    </source>
</evidence>
<dbReference type="SMART" id="SM00561">
    <property type="entry name" value="MBT"/>
    <property type="match status" value="2"/>
</dbReference>
<dbReference type="InterPro" id="IPR050548">
    <property type="entry name" value="PcG_chromatin_remod_factors"/>
</dbReference>
<dbReference type="SUPFAM" id="SSF47769">
    <property type="entry name" value="SAM/Pointed domain"/>
    <property type="match status" value="1"/>
</dbReference>
<dbReference type="GeneID" id="106460710"/>
<keyword evidence="11" id="KW-1185">Reference proteome</keyword>
<accession>A0ABM1SHT6</accession>
<dbReference type="InterPro" id="IPR047531">
    <property type="entry name" value="SAM_Scm-like"/>
</dbReference>
<evidence type="ECO:0000256" key="9">
    <source>
        <dbReference type="SAM" id="MobiDB-lite"/>
    </source>
</evidence>
<evidence type="ECO:0000313" key="12">
    <source>
        <dbReference type="RefSeq" id="XP_022243191.1"/>
    </source>
</evidence>
<evidence type="ECO:0000256" key="4">
    <source>
        <dbReference type="ARBA" id="ARBA00022737"/>
    </source>
</evidence>
<protein>
    <submittedName>
        <fullName evidence="12">Polycomb protein SCMH1-like isoform X2</fullName>
    </submittedName>
</protein>
<dbReference type="Pfam" id="PF12140">
    <property type="entry name" value="SLED"/>
    <property type="match status" value="1"/>
</dbReference>
<evidence type="ECO:0000256" key="6">
    <source>
        <dbReference type="ARBA" id="ARBA00023163"/>
    </source>
</evidence>
<evidence type="ECO:0000256" key="5">
    <source>
        <dbReference type="ARBA" id="ARBA00023015"/>
    </source>
</evidence>
<keyword evidence="5" id="KW-0805">Transcription regulation</keyword>
<dbReference type="RefSeq" id="XP_022243191.1">
    <property type="nucleotide sequence ID" value="XM_022387483.1"/>
</dbReference>
<keyword evidence="6" id="KW-0804">Transcription</keyword>
<keyword evidence="7" id="KW-0539">Nucleus</keyword>
<feature type="region of interest" description="Disordered" evidence="9">
    <location>
        <begin position="328"/>
        <end position="439"/>
    </location>
</feature>
<dbReference type="Gene3D" id="3.90.1150.190">
    <property type="entry name" value="SLED domain"/>
    <property type="match status" value="1"/>
</dbReference>
<dbReference type="CDD" id="cd20092">
    <property type="entry name" value="MBT_dScm-like_rpt2"/>
    <property type="match status" value="1"/>
</dbReference>
<dbReference type="Pfam" id="PF00536">
    <property type="entry name" value="SAM_1"/>
    <property type="match status" value="1"/>
</dbReference>
<dbReference type="SMART" id="SM00746">
    <property type="entry name" value="TRASH"/>
    <property type="match status" value="2"/>
</dbReference>
<feature type="compositionally biased region" description="Pro residues" evidence="9">
    <location>
        <begin position="353"/>
        <end position="365"/>
    </location>
</feature>
<dbReference type="PANTHER" id="PTHR12247:SF132">
    <property type="entry name" value="POLYCOMB PROTEIN SCM"/>
    <property type="match status" value="1"/>
</dbReference>
<dbReference type="Gene3D" id="1.10.150.50">
    <property type="entry name" value="Transcription Factor, Ets-1"/>
    <property type="match status" value="1"/>
</dbReference>
<dbReference type="Pfam" id="PF02820">
    <property type="entry name" value="MBT"/>
    <property type="match status" value="2"/>
</dbReference>
<dbReference type="InterPro" id="IPR004092">
    <property type="entry name" value="Mbt"/>
</dbReference>
<dbReference type="Pfam" id="PF06467">
    <property type="entry name" value="zf-FCS"/>
    <property type="match status" value="1"/>
</dbReference>
<sequence>MEDMMFYGSSSKSRNRPCCAWCEEARRDLRFSVTVGHTKKEFCSESCLAEFKKAYLKVSCTLCDSVIHGSPVRLEEQGHVKDFCSTDCLQKHRLKECSNPQSLSDKPKGKQSNGAQYQYESTGYFDWAEYLKETSSDAAPASCFKQHPQPPTNEFKVGMKLEALDPRNVTSTCIATVVGIQGPRLRLRLDGGDNKNDFWRLVDSSEIHPIGHCEKNGGMLQPPLGFRMNASSWPMFLLKTLNGAEIAPAKIFKKEPLTPKSNNFKVGMKLEALDRKNPHLVCPATVATVKDDMIFVAFDGWRGAFDYWCKVDSRDIFPVGWCKASGHPLQPPGYKALPGSKPKTQAKVNIPQSVPPVPPPRPPSPRNTQSPSSSTRARTSTNSSQNSDPSSSTRTRTSTNNSQQSDKQSNSATSVSADSEEDSKRPRSPNVLVTEPDTSTVAKQNPTVCVFVNHSCTCGPHLDPRKVTQLPIQFGPGSMNRVLREAIQACVDCANNEKSVFNLLRPGDGKVIITAVFDGKTNTCCLPPVDKISTFWSFLENLFEDLLCCENFYTSQPLEGGCNKCNTKSLVKREETGSYQSTVEPSSQKRRWSSESSDSGVRYLSLGHKPGKISRTSSVKETEASSTTPVPEKPPQSPSEWGIEDVIRYITSSDQGLGVHTDLFRRHEIDGKALMLLNSDMMMKYMGLKLGPALKICNLINKLKEWVHTYSKG</sequence>
<dbReference type="InterPro" id="IPR011017">
    <property type="entry name" value="TRASH_dom"/>
</dbReference>
<evidence type="ECO:0000256" key="1">
    <source>
        <dbReference type="ARBA" id="ARBA00004123"/>
    </source>
</evidence>
<dbReference type="Proteomes" id="UP000694941">
    <property type="component" value="Unplaced"/>
</dbReference>
<keyword evidence="4" id="KW-0677">Repeat</keyword>
<feature type="domain" description="SAM" evidence="10">
    <location>
        <begin position="641"/>
        <end position="706"/>
    </location>
</feature>
<proteinExistence type="inferred from homology"/>
<feature type="repeat" description="MBT" evidence="8">
    <location>
        <begin position="125"/>
        <end position="223"/>
    </location>
</feature>
<evidence type="ECO:0000256" key="3">
    <source>
        <dbReference type="ARBA" id="ARBA00022491"/>
    </source>
</evidence>
<dbReference type="SUPFAM" id="SSF63748">
    <property type="entry name" value="Tudor/PWWP/MBT"/>
    <property type="match status" value="2"/>
</dbReference>
<evidence type="ECO:0000256" key="7">
    <source>
        <dbReference type="ARBA" id="ARBA00023242"/>
    </source>
</evidence>
<feature type="repeat" description="MBT" evidence="8">
    <location>
        <begin position="231"/>
        <end position="332"/>
    </location>
</feature>
<dbReference type="Gene3D" id="2.30.30.140">
    <property type="match status" value="2"/>
</dbReference>
<organism evidence="11 12">
    <name type="scientific">Limulus polyphemus</name>
    <name type="common">Atlantic horseshoe crab</name>
    <dbReference type="NCBI Taxonomy" id="6850"/>
    <lineage>
        <taxon>Eukaryota</taxon>
        <taxon>Metazoa</taxon>
        <taxon>Ecdysozoa</taxon>
        <taxon>Arthropoda</taxon>
        <taxon>Chelicerata</taxon>
        <taxon>Merostomata</taxon>
        <taxon>Xiphosura</taxon>
        <taxon>Limulidae</taxon>
        <taxon>Limulus</taxon>
    </lineage>
</organism>
<evidence type="ECO:0000313" key="11">
    <source>
        <dbReference type="Proteomes" id="UP000694941"/>
    </source>
</evidence>
<feature type="compositionally biased region" description="Low complexity" evidence="9">
    <location>
        <begin position="366"/>
        <end position="411"/>
    </location>
</feature>
<dbReference type="InterPro" id="IPR010507">
    <property type="entry name" value="Znf_MYM"/>
</dbReference>
<evidence type="ECO:0000259" key="10">
    <source>
        <dbReference type="PROSITE" id="PS50105"/>
    </source>
</evidence>
<dbReference type="SMART" id="SM00454">
    <property type="entry name" value="SAM"/>
    <property type="match status" value="1"/>
</dbReference>
<dbReference type="PROSITE" id="PS51079">
    <property type="entry name" value="MBT"/>
    <property type="match status" value="2"/>
</dbReference>
<comment type="similarity">
    <text evidence="2">Belongs to the SCM family.</text>
</comment>
<dbReference type="PROSITE" id="PS50105">
    <property type="entry name" value="SAM_DOMAIN"/>
    <property type="match status" value="1"/>
</dbReference>
<name>A0ABM1SHT6_LIMPO</name>
<dbReference type="InterPro" id="IPR021987">
    <property type="entry name" value="SLED"/>
</dbReference>
<keyword evidence="3" id="KW-0678">Repressor</keyword>
<comment type="subcellular location">
    <subcellularLocation>
        <location evidence="1">Nucleus</location>
    </subcellularLocation>
</comment>
<feature type="region of interest" description="Disordered" evidence="9">
    <location>
        <begin position="576"/>
        <end position="639"/>
    </location>
</feature>
<dbReference type="InterPro" id="IPR013761">
    <property type="entry name" value="SAM/pointed_sf"/>
</dbReference>
<evidence type="ECO:0000256" key="8">
    <source>
        <dbReference type="PROSITE-ProRule" id="PRU00459"/>
    </source>
</evidence>
<dbReference type="CDD" id="cd09578">
    <property type="entry name" value="SAM_Scm"/>
    <property type="match status" value="1"/>
</dbReference>
<dbReference type="InterPro" id="IPR001660">
    <property type="entry name" value="SAM"/>
</dbReference>